<reference evidence="1" key="1">
    <citation type="submission" date="2019-03" db="EMBL/GenBank/DDBJ databases">
        <authorList>
            <person name="Danneels B."/>
        </authorList>
    </citation>
    <scope>NUCLEOTIDE SEQUENCE</scope>
</reference>
<name>A0A484UNH6_9ZZZZ</name>
<dbReference type="AlphaFoldDB" id="A0A484UNH6"/>
<accession>A0A484UNH6</accession>
<sequence length="57" mass="5788">MSCLNEDAGCCGSGIAGKVWHFLAVGRRETESRPLGGGKPAPRQGFDGPAAVAVQCA</sequence>
<gene>
    <name evidence="1" type="ORF">ISE2_0564</name>
</gene>
<evidence type="ECO:0000313" key="1">
    <source>
        <dbReference type="EMBL" id="VFR87994.1"/>
    </source>
</evidence>
<dbReference type="EMBL" id="CAADIN010000016">
    <property type="protein sequence ID" value="VFR87994.1"/>
    <property type="molecule type" value="Genomic_DNA"/>
</dbReference>
<proteinExistence type="predicted"/>
<organism evidence="1">
    <name type="scientific">plant metagenome</name>
    <dbReference type="NCBI Taxonomy" id="1297885"/>
    <lineage>
        <taxon>unclassified sequences</taxon>
        <taxon>metagenomes</taxon>
        <taxon>organismal metagenomes</taxon>
    </lineage>
</organism>
<protein>
    <submittedName>
        <fullName evidence="1">Uncharacterized protein</fullName>
    </submittedName>
</protein>